<dbReference type="EMBL" id="MCRJ01000021">
    <property type="protein sequence ID" value="ODN71427.1"/>
    <property type="molecule type" value="Genomic_DNA"/>
</dbReference>
<name>A0A1E3H512_9HYPH</name>
<accession>A0A1E3H512</accession>
<gene>
    <name evidence="1" type="ORF">A6302_01204</name>
</gene>
<dbReference type="Proteomes" id="UP000094622">
    <property type="component" value="Unassembled WGS sequence"/>
</dbReference>
<dbReference type="RefSeq" id="WP_069306185.1">
    <property type="nucleotide sequence ID" value="NZ_MCRJ01000021.1"/>
</dbReference>
<dbReference type="OrthoDB" id="8028712at2"/>
<evidence type="ECO:0000313" key="1">
    <source>
        <dbReference type="EMBL" id="ODN71427.1"/>
    </source>
</evidence>
<dbReference type="SUPFAM" id="SSF56112">
    <property type="entry name" value="Protein kinase-like (PK-like)"/>
    <property type="match status" value="1"/>
</dbReference>
<organism evidence="1 2">
    <name type="scientific">Methylobrevis pamukkalensis</name>
    <dbReference type="NCBI Taxonomy" id="1439726"/>
    <lineage>
        <taxon>Bacteria</taxon>
        <taxon>Pseudomonadati</taxon>
        <taxon>Pseudomonadota</taxon>
        <taxon>Alphaproteobacteria</taxon>
        <taxon>Hyphomicrobiales</taxon>
        <taxon>Pleomorphomonadaceae</taxon>
        <taxon>Methylobrevis</taxon>
    </lineage>
</organism>
<reference evidence="1 2" key="1">
    <citation type="submission" date="2016-07" db="EMBL/GenBank/DDBJ databases">
        <title>Draft Genome Sequence of Methylobrevis pamukkalensis PK2.</title>
        <authorList>
            <person name="Vasilenko O.V."/>
            <person name="Doronina N.V."/>
            <person name="Shmareva M.N."/>
            <person name="Tarlachkov S.V."/>
            <person name="Mustakhimov I."/>
            <person name="Trotsenko Y.A."/>
        </authorList>
    </citation>
    <scope>NUCLEOTIDE SEQUENCE [LARGE SCALE GENOMIC DNA]</scope>
    <source>
        <strain evidence="1 2">PK2</strain>
    </source>
</reference>
<evidence type="ECO:0000313" key="2">
    <source>
        <dbReference type="Proteomes" id="UP000094622"/>
    </source>
</evidence>
<protein>
    <recommendedName>
        <fullName evidence="3">Serine/threonine protein phosphatase</fullName>
    </recommendedName>
</protein>
<evidence type="ECO:0008006" key="3">
    <source>
        <dbReference type="Google" id="ProtNLM"/>
    </source>
</evidence>
<dbReference type="InterPro" id="IPR011009">
    <property type="entry name" value="Kinase-like_dom_sf"/>
</dbReference>
<comment type="caution">
    <text evidence="1">The sequence shown here is derived from an EMBL/GenBank/DDBJ whole genome shotgun (WGS) entry which is preliminary data.</text>
</comment>
<proteinExistence type="predicted"/>
<dbReference type="AlphaFoldDB" id="A0A1E3H512"/>
<sequence length="294" mass="32045">MEDRSFSFHATGPVPANTDLLIGTQDSADPEIVRRADAAGPRVERIDHAGQTLWIKRANKAGRPVWLALQRLLALLVPLDFLRPVPPTRGAAAVAREIGMIVVLREAGFRVPEIVYASSRALVLSDLGPTLARQVVRDPGPARDEFHRGLCAAAATLARLHAVGLVHGRPSLRDFTWNGEEIGFLDFEEAPTTVMAFSPAAARDVWLLALQVHDGTRDEAATGAVMDHYAAAIRPDVREALRKVLRILLPLARLLRRPCERWGKREVRRAVGGTLALADCLDRVPATDTSAPSL</sequence>
<keyword evidence="2" id="KW-1185">Reference proteome</keyword>